<accession>A0ABV0FX47</accession>
<feature type="signal peptide" evidence="1">
    <location>
        <begin position="1"/>
        <end position="17"/>
    </location>
</feature>
<dbReference type="EMBL" id="JBDPZD010000001">
    <property type="protein sequence ID" value="MEO3690490.1"/>
    <property type="molecule type" value="Genomic_DNA"/>
</dbReference>
<gene>
    <name evidence="2" type="ORF">ABDJ85_03360</name>
</gene>
<evidence type="ECO:0000313" key="3">
    <source>
        <dbReference type="Proteomes" id="UP001495147"/>
    </source>
</evidence>
<dbReference type="Proteomes" id="UP001495147">
    <property type="component" value="Unassembled WGS sequence"/>
</dbReference>
<evidence type="ECO:0000256" key="1">
    <source>
        <dbReference type="SAM" id="SignalP"/>
    </source>
</evidence>
<evidence type="ECO:0000313" key="2">
    <source>
        <dbReference type="EMBL" id="MEO3690490.1"/>
    </source>
</evidence>
<keyword evidence="1" id="KW-0732">Signal</keyword>
<name>A0ABV0FX47_9BURK</name>
<keyword evidence="3" id="KW-1185">Reference proteome</keyword>
<comment type="caution">
    <text evidence="2">The sequence shown here is derived from an EMBL/GenBank/DDBJ whole genome shotgun (WGS) entry which is preliminary data.</text>
</comment>
<feature type="chain" id="PRO_5045414701" description="Alpha/beta hydrolase" evidence="1">
    <location>
        <begin position="18"/>
        <end position="456"/>
    </location>
</feature>
<sequence>MRTRLLLAALLSLGAWAAEIQAQTTDGVQVDEGRLPSGAVYRFERPAQWQRGPLLVYSSGYSATLGAPRTSHGEERTALLAQGYALMGITASRPGWALEQVVPEQLEALDAFIKQHGQPKRTLAIGTSMGALVSTQLVEQHPARFDGGLLICGSVAGTLAMMNQAFDATWAFATLQPELGLPTRLHAAGDAGRQQRQAWLQAVASARQTPQGRARLALAATLAQAPAWADAKSPPPALDDIDAQAAALAQAFAPASLLPRDDQEQRAGGNFSWNEGVDYADLVRRSGRENLLRAIYERAGHKLDDDLALLAAAPRTTADPAAVAYMQRHYVPTAHPPKPLLTLQTTADPLTLTEFSTAYAQAAQAAGQGEQVRTAHVRRLGHCGFEPGEVLAALQTLEARIAGQPWQADAAALNARARSSGVPSPAFVDHHPAPLLRPCWNQRSDRCNAPIRKSSP</sequence>
<evidence type="ECO:0008006" key="4">
    <source>
        <dbReference type="Google" id="ProtNLM"/>
    </source>
</evidence>
<dbReference type="InterPro" id="IPR029058">
    <property type="entry name" value="AB_hydrolase_fold"/>
</dbReference>
<organism evidence="2 3">
    <name type="scientific">Roseateles paludis</name>
    <dbReference type="NCBI Taxonomy" id="3145238"/>
    <lineage>
        <taxon>Bacteria</taxon>
        <taxon>Pseudomonadati</taxon>
        <taxon>Pseudomonadota</taxon>
        <taxon>Betaproteobacteria</taxon>
        <taxon>Burkholderiales</taxon>
        <taxon>Sphaerotilaceae</taxon>
        <taxon>Roseateles</taxon>
    </lineage>
</organism>
<dbReference type="RefSeq" id="WP_347703319.1">
    <property type="nucleotide sequence ID" value="NZ_JBDPZD010000001.1"/>
</dbReference>
<dbReference type="Gene3D" id="3.40.50.1820">
    <property type="entry name" value="alpha/beta hydrolase"/>
    <property type="match status" value="1"/>
</dbReference>
<protein>
    <recommendedName>
        <fullName evidence="4">Alpha/beta hydrolase</fullName>
    </recommendedName>
</protein>
<dbReference type="SUPFAM" id="SSF53474">
    <property type="entry name" value="alpha/beta-Hydrolases"/>
    <property type="match status" value="1"/>
</dbReference>
<reference evidence="2 3" key="1">
    <citation type="submission" date="2024-05" db="EMBL/GenBank/DDBJ databases">
        <title>Roseateles sp. DJS-2-20 16S ribosomal RNA gene Genome sequencing and assembly.</title>
        <authorList>
            <person name="Woo H."/>
        </authorList>
    </citation>
    <scope>NUCLEOTIDE SEQUENCE [LARGE SCALE GENOMIC DNA]</scope>
    <source>
        <strain evidence="2 3">DJS-2-20</strain>
    </source>
</reference>
<proteinExistence type="predicted"/>